<comment type="caution">
    <text evidence="2">The sequence shown here is derived from an EMBL/GenBank/DDBJ whole genome shotgun (WGS) entry which is preliminary data.</text>
</comment>
<evidence type="ECO:0000256" key="1">
    <source>
        <dbReference type="ARBA" id="ARBA00010139"/>
    </source>
</evidence>
<organism evidence="2 3">
    <name type="scientific">Apiosordaria backusii</name>
    <dbReference type="NCBI Taxonomy" id="314023"/>
    <lineage>
        <taxon>Eukaryota</taxon>
        <taxon>Fungi</taxon>
        <taxon>Dikarya</taxon>
        <taxon>Ascomycota</taxon>
        <taxon>Pezizomycotina</taxon>
        <taxon>Sordariomycetes</taxon>
        <taxon>Sordariomycetidae</taxon>
        <taxon>Sordariales</taxon>
        <taxon>Lasiosphaeriaceae</taxon>
        <taxon>Apiosordaria</taxon>
    </lineage>
</organism>
<dbReference type="Proteomes" id="UP001172159">
    <property type="component" value="Unassembled WGS sequence"/>
</dbReference>
<dbReference type="InterPro" id="IPR036188">
    <property type="entry name" value="FAD/NAD-bd_sf"/>
</dbReference>
<dbReference type="PANTHER" id="PTHR42877">
    <property type="entry name" value="L-ORNITHINE N(5)-MONOOXYGENASE-RELATED"/>
    <property type="match status" value="1"/>
</dbReference>
<sequence>MMVMDSSGGNYPDRLGRDGVSLNFPPIDVSYTVREQPLGSARPIRIVGIGAGASGLNVIRTLRLNLTNYEVVVYEKNVDVGGTWFENRYPGCRCDVPSHSYQFSWRPKKDWTNFFSGADEIEEYLCQVADEEGLRESIKTSHEVVSAIWNERDSQWDLRIRDLENGQEFSDYATFLLNGSGILNNWKWPDIQDINAFKGALIHTARWPKDFDHTGKTIAVIGNGSTGVQVLPALQPGAAKIHHIFRTPSWIIPPRIHAWKVMGQATEILEKIQLDAEENFSQETIEQFKSDPEFYREFVKKIEVEVNSAFPVVLAKSPVQAFARAKVAEYMTAMLGGNEQLCKALIPDFPLGCRRMTPGHGYLQALTKPNVEVRRTDIKRFVPEGIELESGEVLQVDAIICATGFETSFCPRFPIIGRDGKNLQDRWRAETPKAYMSCAVPGLPNYFTFLGPNAPIGHGSVFTLSEHIAKYITAIIKKCQTEGIRSIVPSQAAVDDYFEHISTFMPTTTWAAPGRSWFKNGREEGPVVALHPGSRIHFFHMLERFRGEDWEYVWEDRKGNRFGYLGNGFSIREVGEGEGSERGDLAWYLDEDALVR</sequence>
<proteinExistence type="inferred from homology"/>
<dbReference type="AlphaFoldDB" id="A0AA40B7W1"/>
<gene>
    <name evidence="2" type="ORF">B0T21DRAFT_445208</name>
</gene>
<evidence type="ECO:0000313" key="2">
    <source>
        <dbReference type="EMBL" id="KAK0729280.1"/>
    </source>
</evidence>
<dbReference type="SUPFAM" id="SSF51905">
    <property type="entry name" value="FAD/NAD(P)-binding domain"/>
    <property type="match status" value="2"/>
</dbReference>
<dbReference type="Gene3D" id="3.50.50.60">
    <property type="entry name" value="FAD/NAD(P)-binding domain"/>
    <property type="match status" value="2"/>
</dbReference>
<dbReference type="InterPro" id="IPR051209">
    <property type="entry name" value="FAD-bind_Monooxygenase_sf"/>
</dbReference>
<accession>A0AA40B7W1</accession>
<protein>
    <recommendedName>
        <fullName evidence="4">Sterigmatocystin biosynthesis monooxygenase stcW</fullName>
    </recommendedName>
</protein>
<comment type="similarity">
    <text evidence="1">Belongs to the FAD-binding monooxygenase family.</text>
</comment>
<evidence type="ECO:0008006" key="4">
    <source>
        <dbReference type="Google" id="ProtNLM"/>
    </source>
</evidence>
<keyword evidence="3" id="KW-1185">Reference proteome</keyword>
<dbReference type="Pfam" id="PF13450">
    <property type="entry name" value="NAD_binding_8"/>
    <property type="match status" value="1"/>
</dbReference>
<name>A0AA40B7W1_9PEZI</name>
<dbReference type="EMBL" id="JAUKTV010000009">
    <property type="protein sequence ID" value="KAK0729280.1"/>
    <property type="molecule type" value="Genomic_DNA"/>
</dbReference>
<evidence type="ECO:0000313" key="3">
    <source>
        <dbReference type="Proteomes" id="UP001172159"/>
    </source>
</evidence>
<reference evidence="2" key="1">
    <citation type="submission" date="2023-06" db="EMBL/GenBank/DDBJ databases">
        <title>Genome-scale phylogeny and comparative genomics of the fungal order Sordariales.</title>
        <authorList>
            <consortium name="Lawrence Berkeley National Laboratory"/>
            <person name="Hensen N."/>
            <person name="Bonometti L."/>
            <person name="Westerberg I."/>
            <person name="Brannstrom I.O."/>
            <person name="Guillou S."/>
            <person name="Cros-Aarteil S."/>
            <person name="Calhoun S."/>
            <person name="Haridas S."/>
            <person name="Kuo A."/>
            <person name="Mondo S."/>
            <person name="Pangilinan J."/>
            <person name="Riley R."/>
            <person name="Labutti K."/>
            <person name="Andreopoulos B."/>
            <person name="Lipzen A."/>
            <person name="Chen C."/>
            <person name="Yanf M."/>
            <person name="Daum C."/>
            <person name="Ng V."/>
            <person name="Clum A."/>
            <person name="Steindorff A."/>
            <person name="Ohm R."/>
            <person name="Martin F."/>
            <person name="Silar P."/>
            <person name="Natvig D."/>
            <person name="Lalanne C."/>
            <person name="Gautier V."/>
            <person name="Ament-Velasquez S.L."/>
            <person name="Kruys A."/>
            <person name="Hutchinson M.I."/>
            <person name="Powell A.J."/>
            <person name="Barry K."/>
            <person name="Miller A.N."/>
            <person name="Grigoriev I.V."/>
            <person name="Debuchy R."/>
            <person name="Gladieux P."/>
            <person name="Thoren M.H."/>
            <person name="Johannesson H."/>
        </authorList>
    </citation>
    <scope>NUCLEOTIDE SEQUENCE</scope>
    <source>
        <strain evidence="2">CBS 540.89</strain>
    </source>
</reference>
<dbReference type="PANTHER" id="PTHR42877:SF12">
    <property type="entry name" value="MONOOXYGENASE"/>
    <property type="match status" value="1"/>
</dbReference>